<dbReference type="AlphaFoldDB" id="A0A1C4A053"/>
<evidence type="ECO:0000313" key="2">
    <source>
        <dbReference type="Proteomes" id="UP000198975"/>
    </source>
</evidence>
<dbReference type="EMBL" id="FMAY01000002">
    <property type="protein sequence ID" value="SCB88008.1"/>
    <property type="molecule type" value="Genomic_DNA"/>
</dbReference>
<dbReference type="Proteomes" id="UP000198975">
    <property type="component" value="Unassembled WGS sequence"/>
</dbReference>
<reference evidence="2" key="1">
    <citation type="submission" date="2016-08" db="EMBL/GenBank/DDBJ databases">
        <authorList>
            <person name="Varghese N."/>
            <person name="Submissions Spin"/>
        </authorList>
    </citation>
    <scope>NUCLEOTIDE SEQUENCE [LARGE SCALE GENOMIC DNA]</scope>
    <source>
        <strain evidence="2">REICA_082</strain>
    </source>
</reference>
<evidence type="ECO:0000313" key="1">
    <source>
        <dbReference type="EMBL" id="SCB88008.1"/>
    </source>
</evidence>
<sequence length="345" mass="39782">MTEYWWKDLRDRDDSWQGLELRVRAGDGQAMEMQSGHNGRMALQVNGETLFWATMLKDHAGVWLVFNGEHPAQALLLPAVTSAEVESAKRAGESNWQSHWCRYFARQLMEAPTPLLPPGRWLLRPMEQVKPTAPYIVNKPLPFEQWRFQTPASSAQISVNWALYSEDFPDLQNPEKVTFVDWWWGGHLLLARYPVEANSGRVKWWRKKCRENALPPVLVWFIAGLASFVILDGHDRLQAAILEGTQPQFLVLSELSEQVYTPNEETRERVLHSLAIQQEKCKKTGANIDAMNQSLLNLYDTRYLYAQTHSRAVLGDGKGWERAVTAYLQRHQLNDYLPKILAREE</sequence>
<keyword evidence="2" id="KW-1185">Reference proteome</keyword>
<dbReference type="OrthoDB" id="1490466at2"/>
<organism evidence="1 2">
    <name type="scientific">Kosakonia oryzendophytica</name>
    <dbReference type="NCBI Taxonomy" id="1005665"/>
    <lineage>
        <taxon>Bacteria</taxon>
        <taxon>Pseudomonadati</taxon>
        <taxon>Pseudomonadota</taxon>
        <taxon>Gammaproteobacteria</taxon>
        <taxon>Enterobacterales</taxon>
        <taxon>Enterobacteriaceae</taxon>
        <taxon>Kosakonia</taxon>
    </lineage>
</organism>
<accession>A0A1C4A053</accession>
<proteinExistence type="predicted"/>
<gene>
    <name evidence="1" type="ORF">GA0061071_102311</name>
</gene>
<name>A0A1C4A053_9ENTR</name>
<protein>
    <submittedName>
        <fullName evidence="1">Uncharacterized protein</fullName>
    </submittedName>
</protein>
<dbReference type="RefSeq" id="WP_088237311.1">
    <property type="nucleotide sequence ID" value="NZ_FMAY01000002.1"/>
</dbReference>